<dbReference type="CDD" id="cd05374">
    <property type="entry name" value="17beta-HSD-like_SDR_c"/>
    <property type="match status" value="1"/>
</dbReference>
<sequence length="277" mass="29541">MSTKKVWFITGASKGLGLSLVKKLLQEGHQLAATSRTAEALTAAVGTTSSDFLPLQVDLLSESSIATAVQETIATFGRVDVVVNNAGYGIGGTLEELENSEIMQSFEVNVFATMNVIRAIVPQLRSQRSGHIINIASIAGFAAATGWAVYAATKFAVVGLSEVLAEDLAEFGIHVTVVEPGAFRTNFLTPDSLSLPANPIADYTTVRASHARYLTMDGTQAGDPDKAATAFIELANLEQPPVRLFLGSDAYKRATQKVVLIQQGLEEWKTTSESTDF</sequence>
<reference evidence="4 5" key="1">
    <citation type="submission" date="2017-04" db="EMBL/GenBank/DDBJ databases">
        <title>Complete genome sequence of Flavobacterium kingsejong AJ004.</title>
        <authorList>
            <person name="Lee P.C."/>
        </authorList>
    </citation>
    <scope>NUCLEOTIDE SEQUENCE [LARGE SCALE GENOMIC DNA]</scope>
    <source>
        <strain evidence="4 5">AJ004</strain>
    </source>
</reference>
<dbReference type="GO" id="GO:0016491">
    <property type="term" value="F:oxidoreductase activity"/>
    <property type="evidence" value="ECO:0007669"/>
    <property type="project" value="UniProtKB-KW"/>
</dbReference>
<keyword evidence="2" id="KW-0560">Oxidoreductase</keyword>
<comment type="similarity">
    <text evidence="1 3">Belongs to the short-chain dehydrogenases/reductases (SDR) family.</text>
</comment>
<dbReference type="Pfam" id="PF00106">
    <property type="entry name" value="adh_short"/>
    <property type="match status" value="1"/>
</dbReference>
<dbReference type="EMBL" id="CP020919">
    <property type="protein sequence ID" value="AWG25973.1"/>
    <property type="molecule type" value="Genomic_DNA"/>
</dbReference>
<proteinExistence type="inferred from homology"/>
<dbReference type="RefSeq" id="WP_108737515.1">
    <property type="nucleotide sequence ID" value="NZ_CP020919.1"/>
</dbReference>
<dbReference type="PANTHER" id="PTHR43976">
    <property type="entry name" value="SHORT CHAIN DEHYDROGENASE"/>
    <property type="match status" value="1"/>
</dbReference>
<dbReference type="InterPro" id="IPR020904">
    <property type="entry name" value="Sc_DH/Rdtase_CS"/>
</dbReference>
<dbReference type="PANTHER" id="PTHR43976:SF16">
    <property type="entry name" value="SHORT-CHAIN DEHYDROGENASE_REDUCTASE FAMILY PROTEIN"/>
    <property type="match status" value="1"/>
</dbReference>
<protein>
    <submittedName>
        <fullName evidence="4">Short-chain dehydrogenase/reductase</fullName>
    </submittedName>
</protein>
<gene>
    <name evidence="4" type="ORF">FK004_12450</name>
</gene>
<evidence type="ECO:0000256" key="1">
    <source>
        <dbReference type="ARBA" id="ARBA00006484"/>
    </source>
</evidence>
<dbReference type="Proteomes" id="UP000244677">
    <property type="component" value="Chromosome"/>
</dbReference>
<keyword evidence="5" id="KW-1185">Reference proteome</keyword>
<organism evidence="4 5">
    <name type="scientific">Flavobacterium kingsejongi</name>
    <dbReference type="NCBI Taxonomy" id="1678728"/>
    <lineage>
        <taxon>Bacteria</taxon>
        <taxon>Pseudomonadati</taxon>
        <taxon>Bacteroidota</taxon>
        <taxon>Flavobacteriia</taxon>
        <taxon>Flavobacteriales</taxon>
        <taxon>Flavobacteriaceae</taxon>
        <taxon>Flavobacterium</taxon>
    </lineage>
</organism>
<evidence type="ECO:0000313" key="4">
    <source>
        <dbReference type="EMBL" id="AWG25973.1"/>
    </source>
</evidence>
<dbReference type="KEGG" id="fki:FK004_12450"/>
<name>A0A2S1LQD9_9FLAO</name>
<dbReference type="PRINTS" id="PR00080">
    <property type="entry name" value="SDRFAMILY"/>
</dbReference>
<dbReference type="PROSITE" id="PS00061">
    <property type="entry name" value="ADH_SHORT"/>
    <property type="match status" value="1"/>
</dbReference>
<evidence type="ECO:0000256" key="3">
    <source>
        <dbReference type="RuleBase" id="RU000363"/>
    </source>
</evidence>
<dbReference type="InterPro" id="IPR051911">
    <property type="entry name" value="SDR_oxidoreductase"/>
</dbReference>
<evidence type="ECO:0000256" key="2">
    <source>
        <dbReference type="ARBA" id="ARBA00023002"/>
    </source>
</evidence>
<evidence type="ECO:0000313" key="5">
    <source>
        <dbReference type="Proteomes" id="UP000244677"/>
    </source>
</evidence>
<dbReference type="PRINTS" id="PR00081">
    <property type="entry name" value="GDHRDH"/>
</dbReference>
<dbReference type="InterPro" id="IPR002347">
    <property type="entry name" value="SDR_fam"/>
</dbReference>
<dbReference type="Gene3D" id="3.40.50.720">
    <property type="entry name" value="NAD(P)-binding Rossmann-like Domain"/>
    <property type="match status" value="1"/>
</dbReference>
<dbReference type="SUPFAM" id="SSF51735">
    <property type="entry name" value="NAD(P)-binding Rossmann-fold domains"/>
    <property type="match status" value="1"/>
</dbReference>
<accession>A0A2S1LQD9</accession>
<dbReference type="OrthoDB" id="1235794at2"/>
<dbReference type="InterPro" id="IPR036291">
    <property type="entry name" value="NAD(P)-bd_dom_sf"/>
</dbReference>
<dbReference type="AlphaFoldDB" id="A0A2S1LQD9"/>